<reference evidence="1 2" key="1">
    <citation type="submission" date="2023-12" db="EMBL/GenBank/DDBJ databases">
        <title>Genome sequencing and assembly of bacterial species from a model synthetic community.</title>
        <authorList>
            <person name="Hogle S.L."/>
        </authorList>
    </citation>
    <scope>NUCLEOTIDE SEQUENCE [LARGE SCALE GENOMIC DNA]</scope>
    <source>
        <strain evidence="1 2">HAMBI_3031</strain>
    </source>
</reference>
<evidence type="ECO:0008006" key="3">
    <source>
        <dbReference type="Google" id="ProtNLM"/>
    </source>
</evidence>
<gene>
    <name evidence="1" type="ORF">U0035_16505</name>
</gene>
<evidence type="ECO:0000313" key="1">
    <source>
        <dbReference type="EMBL" id="WQD37272.1"/>
    </source>
</evidence>
<proteinExistence type="predicted"/>
<dbReference type="InterPro" id="IPR038056">
    <property type="entry name" value="YjbR-like_sf"/>
</dbReference>
<dbReference type="SUPFAM" id="SSF142906">
    <property type="entry name" value="YjbR-like"/>
    <property type="match status" value="1"/>
</dbReference>
<accession>A0ABZ0W437</accession>
<dbReference type="Proteomes" id="UP001325680">
    <property type="component" value="Chromosome"/>
</dbReference>
<dbReference type="RefSeq" id="WP_114792301.1">
    <property type="nucleotide sequence ID" value="NZ_CP139960.1"/>
</dbReference>
<dbReference type="EMBL" id="CP139960">
    <property type="protein sequence ID" value="WQD37272.1"/>
    <property type="molecule type" value="Genomic_DNA"/>
</dbReference>
<sequence>MKSSLPAYNPADFETVKQVALSFPETEEAVSHEGTPSVKVKGKLMCRLHESGSFIPIRLTFELRDQYLDSHPELFHLPDHFKNYPYLCMWIHHYDLQLLKKVLALSWRGLATKKAIKAYEQANGGS</sequence>
<keyword evidence="2" id="KW-1185">Reference proteome</keyword>
<name>A0ABZ0W437_9BACT</name>
<evidence type="ECO:0000313" key="2">
    <source>
        <dbReference type="Proteomes" id="UP001325680"/>
    </source>
</evidence>
<protein>
    <recommendedName>
        <fullName evidence="3">MmcQ/YjbR family DNA-binding protein</fullName>
    </recommendedName>
</protein>
<organism evidence="1 2">
    <name type="scientific">Niabella yanshanensis</name>
    <dbReference type="NCBI Taxonomy" id="577386"/>
    <lineage>
        <taxon>Bacteria</taxon>
        <taxon>Pseudomonadati</taxon>
        <taxon>Bacteroidota</taxon>
        <taxon>Chitinophagia</taxon>
        <taxon>Chitinophagales</taxon>
        <taxon>Chitinophagaceae</taxon>
        <taxon>Niabella</taxon>
    </lineage>
</organism>